<sequence length="191" mass="20810">MQILLATEIWGRTSHVDEMVRVLERCSHTVTVIDPYAGSDPAFVSEEEAYSRYQEVCGHGEYARRVAQALERAAGPVCLVGFSAGAGAVWSAVTEAKVGPAVGAIGFYGSSIRTMMQRIPHIPVTLIFPCHEAHFDVGGVVEVLQDLPETACHVVPYGHGFMNPLSDNYSAKGHALWTRWLLEQIASMARP</sequence>
<organism evidence="1 2">
    <name type="scientific">Pseudodesulfovibrio sediminis</name>
    <dbReference type="NCBI Taxonomy" id="2810563"/>
    <lineage>
        <taxon>Bacteria</taxon>
        <taxon>Pseudomonadati</taxon>
        <taxon>Thermodesulfobacteriota</taxon>
        <taxon>Desulfovibrionia</taxon>
        <taxon>Desulfovibrionales</taxon>
        <taxon>Desulfovibrionaceae</taxon>
    </lineage>
</organism>
<proteinExistence type="predicted"/>
<protein>
    <submittedName>
        <fullName evidence="1">Dienelactone hydrolase</fullName>
    </submittedName>
</protein>
<dbReference type="Proteomes" id="UP001053296">
    <property type="component" value="Chromosome"/>
</dbReference>
<dbReference type="GO" id="GO:0016787">
    <property type="term" value="F:hydrolase activity"/>
    <property type="evidence" value="ECO:0007669"/>
    <property type="project" value="UniProtKB-KW"/>
</dbReference>
<evidence type="ECO:0000313" key="1">
    <source>
        <dbReference type="EMBL" id="BCS87966.1"/>
    </source>
</evidence>
<dbReference type="PANTHER" id="PTHR46623">
    <property type="entry name" value="CARBOXYMETHYLENEBUTENOLIDASE-RELATED"/>
    <property type="match status" value="1"/>
</dbReference>
<dbReference type="SUPFAM" id="SSF53474">
    <property type="entry name" value="alpha/beta-Hydrolases"/>
    <property type="match status" value="1"/>
</dbReference>
<dbReference type="EMBL" id="AP024485">
    <property type="protein sequence ID" value="BCS87966.1"/>
    <property type="molecule type" value="Genomic_DNA"/>
</dbReference>
<dbReference type="InterPro" id="IPR029058">
    <property type="entry name" value="AB_hydrolase_fold"/>
</dbReference>
<name>A0ABM8I389_9BACT</name>
<accession>A0ABM8I389</accession>
<keyword evidence="1" id="KW-0378">Hydrolase</keyword>
<dbReference type="Gene3D" id="3.40.50.1820">
    <property type="entry name" value="alpha/beta hydrolase"/>
    <property type="match status" value="1"/>
</dbReference>
<keyword evidence="2" id="KW-1185">Reference proteome</keyword>
<reference evidence="1" key="1">
    <citation type="journal article" date="2022" name="Arch. Microbiol.">
        <title>Pseudodesulfovibrio sediminis sp. nov., a mesophilic and neutrophilic sulfate-reducing bacterium isolated from sediment of a brackish lake.</title>
        <authorList>
            <person name="Takahashi A."/>
            <person name="Kojima H."/>
            <person name="Watanabe M."/>
            <person name="Fukui M."/>
        </authorList>
    </citation>
    <scope>NUCLEOTIDE SEQUENCE</scope>
    <source>
        <strain evidence="1">SF6</strain>
    </source>
</reference>
<evidence type="ECO:0000313" key="2">
    <source>
        <dbReference type="Proteomes" id="UP001053296"/>
    </source>
</evidence>
<dbReference type="PANTHER" id="PTHR46623:SF6">
    <property type="entry name" value="ALPHA_BETA-HYDROLASES SUPERFAMILY PROTEIN"/>
    <property type="match status" value="1"/>
</dbReference>
<dbReference type="InterPro" id="IPR051049">
    <property type="entry name" value="Dienelactone_hydrolase-like"/>
</dbReference>
<gene>
    <name evidence="1" type="ORF">PSDVSF_12080</name>
</gene>
<dbReference type="RefSeq" id="WP_229595035.1">
    <property type="nucleotide sequence ID" value="NZ_AP024485.1"/>
</dbReference>